<dbReference type="GO" id="GO:0004175">
    <property type="term" value="F:endopeptidase activity"/>
    <property type="evidence" value="ECO:0007669"/>
    <property type="project" value="UniProtKB-ARBA"/>
</dbReference>
<dbReference type="PANTHER" id="PTHR36435:SF1">
    <property type="entry name" value="CAAX AMINO TERMINAL PROTEASE FAMILY PROTEIN"/>
    <property type="match status" value="1"/>
</dbReference>
<sequence>MVAPENSPSEDTNPERLSAHTAADSPIFESEDQESAQELDQFLDQALQTAQGEDAPRPHDGSSGNAAPPGPGLIESICWMFGVFGAHFLGIMLFLVCGVIYLIATSNISQDPDTFRKEIAQLVEGHPLEAAGVEQAVFVFIGLIAVGLRLGKRPLQKLNLQPFAFSTGFLLFICVLPLALMSGELYRIAFDAWSLVAKQIPILERFNEMQTMEIVKDMAANNSLWSLILVIAVFPAIGEELIFRGMIGRGLIARWGLVPGIVITSIMFGIVHAHPAHVIAVIPLGMFMHYVYYVTRSFWAPMLVHFMNNAFAVSMAKMATAIPESAASLGDETQPVHPLIVASAALFLAAVCVQLWKTRVKYMTPQGEEWTPGYPSTEQPPANSPVTMMREKAHPLLYAAGVFLFLIFLVSMAAFSPQQEAVTAQPEAMQLIAF</sequence>
<feature type="transmembrane region" description="Helical" evidence="2">
    <location>
        <begin position="306"/>
        <end position="323"/>
    </location>
</feature>
<dbReference type="Proteomes" id="UP000320421">
    <property type="component" value="Chromosome"/>
</dbReference>
<feature type="transmembrane region" description="Helical" evidence="2">
    <location>
        <begin position="163"/>
        <end position="181"/>
    </location>
</feature>
<feature type="transmembrane region" description="Helical" evidence="2">
    <location>
        <begin position="277"/>
        <end position="294"/>
    </location>
</feature>
<feature type="domain" description="CAAX prenyl protease 2/Lysostaphin resistance protein A-like" evidence="3">
    <location>
        <begin position="223"/>
        <end position="311"/>
    </location>
</feature>
<dbReference type="GO" id="GO:0006508">
    <property type="term" value="P:proteolysis"/>
    <property type="evidence" value="ECO:0007669"/>
    <property type="project" value="UniProtKB-KW"/>
</dbReference>
<reference evidence="4 5" key="1">
    <citation type="submission" date="2019-02" db="EMBL/GenBank/DDBJ databases">
        <title>Deep-cultivation of Planctomycetes and their phenomic and genomic characterization uncovers novel biology.</title>
        <authorList>
            <person name="Wiegand S."/>
            <person name="Jogler M."/>
            <person name="Boedeker C."/>
            <person name="Pinto D."/>
            <person name="Vollmers J."/>
            <person name="Rivas-Marin E."/>
            <person name="Kohn T."/>
            <person name="Peeters S.H."/>
            <person name="Heuer A."/>
            <person name="Rast P."/>
            <person name="Oberbeckmann S."/>
            <person name="Bunk B."/>
            <person name="Jeske O."/>
            <person name="Meyerdierks A."/>
            <person name="Storesund J.E."/>
            <person name="Kallscheuer N."/>
            <person name="Luecker S."/>
            <person name="Lage O.M."/>
            <person name="Pohl T."/>
            <person name="Merkel B.J."/>
            <person name="Hornburger P."/>
            <person name="Mueller R.-W."/>
            <person name="Bruemmer F."/>
            <person name="Labrenz M."/>
            <person name="Spormann A.M."/>
            <person name="Op den Camp H."/>
            <person name="Overmann J."/>
            <person name="Amann R."/>
            <person name="Jetten M.S.M."/>
            <person name="Mascher T."/>
            <person name="Medema M.H."/>
            <person name="Devos D.P."/>
            <person name="Kaster A.-K."/>
            <person name="Ovreas L."/>
            <person name="Rohde M."/>
            <person name="Galperin M.Y."/>
            <person name="Jogler C."/>
        </authorList>
    </citation>
    <scope>NUCLEOTIDE SEQUENCE [LARGE SCALE GENOMIC DNA]</scope>
    <source>
        <strain evidence="4 5">HG66A1</strain>
    </source>
</reference>
<keyword evidence="5" id="KW-1185">Reference proteome</keyword>
<gene>
    <name evidence="4" type="ORF">HG66A1_30090</name>
</gene>
<feature type="region of interest" description="Disordered" evidence="1">
    <location>
        <begin position="1"/>
        <end position="67"/>
    </location>
</feature>
<proteinExistence type="predicted"/>
<dbReference type="PANTHER" id="PTHR36435">
    <property type="entry name" value="SLR1288 PROTEIN"/>
    <property type="match status" value="1"/>
</dbReference>
<dbReference type="EMBL" id="CP036266">
    <property type="protein sequence ID" value="QDT21210.1"/>
    <property type="molecule type" value="Genomic_DNA"/>
</dbReference>
<feature type="transmembrane region" description="Helical" evidence="2">
    <location>
        <begin position="335"/>
        <end position="356"/>
    </location>
</feature>
<dbReference type="GO" id="GO:0080120">
    <property type="term" value="P:CAAX-box protein maturation"/>
    <property type="evidence" value="ECO:0007669"/>
    <property type="project" value="UniProtKB-ARBA"/>
</dbReference>
<evidence type="ECO:0000313" key="4">
    <source>
        <dbReference type="EMBL" id="QDT21210.1"/>
    </source>
</evidence>
<dbReference type="AlphaFoldDB" id="A0A517PPB4"/>
<name>A0A517PPB4_9PLAN</name>
<dbReference type="RefSeq" id="WP_145185142.1">
    <property type="nucleotide sequence ID" value="NZ_CP036266.1"/>
</dbReference>
<organism evidence="4 5">
    <name type="scientific">Gimesia chilikensis</name>
    <dbReference type="NCBI Taxonomy" id="2605989"/>
    <lineage>
        <taxon>Bacteria</taxon>
        <taxon>Pseudomonadati</taxon>
        <taxon>Planctomycetota</taxon>
        <taxon>Planctomycetia</taxon>
        <taxon>Planctomycetales</taxon>
        <taxon>Planctomycetaceae</taxon>
        <taxon>Gimesia</taxon>
    </lineage>
</organism>
<feature type="transmembrane region" description="Helical" evidence="2">
    <location>
        <begin position="77"/>
        <end position="104"/>
    </location>
</feature>
<dbReference type="Pfam" id="PF02517">
    <property type="entry name" value="Rce1-like"/>
    <property type="match status" value="1"/>
</dbReference>
<feature type="transmembrane region" description="Helical" evidence="2">
    <location>
        <begin position="255"/>
        <end position="271"/>
    </location>
</feature>
<evidence type="ECO:0000256" key="1">
    <source>
        <dbReference type="SAM" id="MobiDB-lite"/>
    </source>
</evidence>
<keyword evidence="4" id="KW-0378">Hydrolase</keyword>
<feature type="compositionally biased region" description="Polar residues" evidence="1">
    <location>
        <begin position="1"/>
        <end position="11"/>
    </location>
</feature>
<keyword evidence="4" id="KW-0645">Protease</keyword>
<evidence type="ECO:0000256" key="2">
    <source>
        <dbReference type="SAM" id="Phobius"/>
    </source>
</evidence>
<protein>
    <submittedName>
        <fullName evidence="4">CAAX amino terminal protease self-immunity</fullName>
    </submittedName>
</protein>
<evidence type="ECO:0000313" key="5">
    <source>
        <dbReference type="Proteomes" id="UP000320421"/>
    </source>
</evidence>
<evidence type="ECO:0000259" key="3">
    <source>
        <dbReference type="Pfam" id="PF02517"/>
    </source>
</evidence>
<keyword evidence="2" id="KW-1133">Transmembrane helix</keyword>
<dbReference type="OrthoDB" id="9777755at2"/>
<keyword evidence="2" id="KW-0812">Transmembrane</keyword>
<dbReference type="InterPro" id="IPR052710">
    <property type="entry name" value="CAAX_protease"/>
</dbReference>
<keyword evidence="2" id="KW-0472">Membrane</keyword>
<feature type="transmembrane region" description="Helical" evidence="2">
    <location>
        <begin position="396"/>
        <end position="415"/>
    </location>
</feature>
<dbReference type="InterPro" id="IPR003675">
    <property type="entry name" value="Rce1/LyrA-like_dom"/>
</dbReference>
<accession>A0A517PPB4</accession>
<feature type="transmembrane region" description="Helical" evidence="2">
    <location>
        <begin position="224"/>
        <end position="243"/>
    </location>
</feature>
<feature type="transmembrane region" description="Helical" evidence="2">
    <location>
        <begin position="132"/>
        <end position="151"/>
    </location>
</feature>